<dbReference type="PANTHER" id="PTHR45947">
    <property type="entry name" value="SULFOQUINOVOSYL TRANSFERASE SQD2"/>
    <property type="match status" value="1"/>
</dbReference>
<dbReference type="eggNOG" id="COG0438">
    <property type="taxonomic scope" value="Bacteria"/>
</dbReference>
<dbReference type="OrthoDB" id="509705at2"/>
<evidence type="ECO:0000313" key="7">
    <source>
        <dbReference type="Proteomes" id="UP000008838"/>
    </source>
</evidence>
<keyword evidence="3" id="KW-0808">Transferase</keyword>
<dbReference type="EMBL" id="AP009152">
    <property type="protein sequence ID" value="BAG29611.1"/>
    <property type="molecule type" value="Genomic_DNA"/>
</dbReference>
<dbReference type="InterPro" id="IPR050194">
    <property type="entry name" value="Glycosyltransferase_grp1"/>
</dbReference>
<dbReference type="CDD" id="cd03794">
    <property type="entry name" value="GT4_WbuB-like"/>
    <property type="match status" value="1"/>
</dbReference>
<evidence type="ECO:0000259" key="4">
    <source>
        <dbReference type="Pfam" id="PF00534"/>
    </source>
</evidence>
<dbReference type="GO" id="GO:0016758">
    <property type="term" value="F:hexosyltransferase activity"/>
    <property type="evidence" value="ECO:0007669"/>
    <property type="project" value="TreeGrafter"/>
</dbReference>
<dbReference type="PANTHER" id="PTHR45947:SF3">
    <property type="entry name" value="SULFOQUINOVOSYL TRANSFERASE SQD2"/>
    <property type="match status" value="1"/>
</dbReference>
<keyword evidence="2" id="KW-0328">Glycosyltransferase</keyword>
<feature type="domain" description="Glycosyltransferase subfamily 4-like N-terminal" evidence="5">
    <location>
        <begin position="430"/>
        <end position="606"/>
    </location>
</feature>
<dbReference type="CAZy" id="GT4">
    <property type="family name" value="Glycosyltransferase Family 4"/>
</dbReference>
<evidence type="ECO:0000259" key="5">
    <source>
        <dbReference type="Pfam" id="PF13579"/>
    </source>
</evidence>
<dbReference type="Pfam" id="PF13579">
    <property type="entry name" value="Glyco_trans_4_4"/>
    <property type="match status" value="1"/>
</dbReference>
<reference evidence="6 7" key="1">
    <citation type="journal article" date="2008" name="J. Bacteriol.">
        <title>Complete genome sequence of the soil actinomycete Kocuria rhizophila.</title>
        <authorList>
            <person name="Takarada H."/>
            <person name="Sekine M."/>
            <person name="Kosugi H."/>
            <person name="Matsuo Y."/>
            <person name="Fujisawa T."/>
            <person name="Omata S."/>
            <person name="Kishi E."/>
            <person name="Shimizu A."/>
            <person name="Tsukatani N."/>
            <person name="Tanikawa S."/>
            <person name="Fujita N."/>
            <person name="Harayama S."/>
        </authorList>
    </citation>
    <scope>NUCLEOTIDE SEQUENCE [LARGE SCALE GENOMIC DNA]</scope>
    <source>
        <strain evidence="7">ATCC 9341 / DSM 348 / NBRC 103217 / DC2201</strain>
    </source>
</reference>
<dbReference type="Pfam" id="PF00534">
    <property type="entry name" value="Glycos_transf_1"/>
    <property type="match status" value="1"/>
</dbReference>
<dbReference type="Gene3D" id="3.40.50.2000">
    <property type="entry name" value="Glycogen Phosphorylase B"/>
    <property type="match status" value="2"/>
</dbReference>
<dbReference type="InterPro" id="IPR001296">
    <property type="entry name" value="Glyco_trans_1"/>
</dbReference>
<evidence type="ECO:0000313" key="6">
    <source>
        <dbReference type="EMBL" id="BAG29611.1"/>
    </source>
</evidence>
<dbReference type="SUPFAM" id="SSF53756">
    <property type="entry name" value="UDP-Glycosyltransferase/glycogen phosphorylase"/>
    <property type="match status" value="1"/>
</dbReference>
<dbReference type="HOGENOM" id="CLU_343818_0_0_11"/>
<accession>B2GHQ8</accession>
<feature type="domain" description="Glycosyl transferase family 1" evidence="4">
    <location>
        <begin position="623"/>
        <end position="791"/>
    </location>
</feature>
<organism evidence="6 7">
    <name type="scientific">Kocuria rhizophila (strain ATCC 9341 / DSM 348 / NBRC 103217 / DC2201)</name>
    <dbReference type="NCBI Taxonomy" id="378753"/>
    <lineage>
        <taxon>Bacteria</taxon>
        <taxon>Bacillati</taxon>
        <taxon>Actinomycetota</taxon>
        <taxon>Actinomycetes</taxon>
        <taxon>Micrococcales</taxon>
        <taxon>Micrococcaceae</taxon>
        <taxon>Kocuria</taxon>
    </lineage>
</organism>
<evidence type="ECO:0000256" key="3">
    <source>
        <dbReference type="ARBA" id="ARBA00022679"/>
    </source>
</evidence>
<evidence type="ECO:0000256" key="2">
    <source>
        <dbReference type="ARBA" id="ARBA00022676"/>
    </source>
</evidence>
<sequence length="823" mass="90491">MTVTDALVQTIIDITRGQAPREESPRRPWAAQLSNALRPHAEERLVTRMLTKIAVASEVPANARFVTDVLRSTNDLDLARIFAETAEADAHRPWQQRRISALKTRKPSTLTFGPRTCHTVYLDHGGAHGDGEPPLPVESWFRTWLPSLGESPVGLLPDPLVVNCASEFRREDLSELLLLLSCLPVAPVLTFDTEETVAQTGAVLRKTDLPWGWTYQPIVVTVRQTRDCLCPVDVVGETGMEDASAVPPMFLSADELHGVALAASCVWLVDALALSERVNFLMQALTREAGRLLPRSGRSRLFVALVSRRHTPATRACVSQALAGALQDNGYFDEALGLLESVPPEAANRRYVPEMVRALYGVADFQRLAEGNWEEAESSPEAKQLHEGRAAWELLRQLDSCEPTLEPPKPDATLGKVVSILHASQPVQNGGYANRAHQLLSGMVEQGLEVVAFTRPGFPEPDNDLDPGETAPAAHDGVDYRRIGVGRARKRGEYQYMLESLQWYRQMLQAEKPSVVHLRSTYVSALPGLIAARGLGIPAVYEVSGMWELVYAAAESPRMEGRRARTIVLEDAVLRHADAVTTLTEAMARIVTERAGVITPPTVLPNAVNPERFAPAPRDDTVIAELGWPTDLPVVGYAGSFVDYEGLDILVDALAMLRDRGVAFRALLIGDGATHSSVVFRAQEKNLTDWVHFTGRVPHHEVDRYYRAIDMCAYPRRLTPATAAVSPLKPFEAMAAKKTVLVSDVPPLAEIAGDQERAVIFTHDDALSLSEALERAIRDPAASEQRRTSARAWVERERSWNAVVSSLKHVLEETARKGNNSHG</sequence>
<dbReference type="STRING" id="378753.KRH_12640"/>
<protein>
    <recommendedName>
        <fullName evidence="1">D-inositol 3-phosphate glycosyltransferase</fullName>
    </recommendedName>
</protein>
<proteinExistence type="predicted"/>
<evidence type="ECO:0000256" key="1">
    <source>
        <dbReference type="ARBA" id="ARBA00021292"/>
    </source>
</evidence>
<dbReference type="KEGG" id="krh:KRH_12640"/>
<keyword evidence="7" id="KW-1185">Reference proteome</keyword>
<dbReference type="RefSeq" id="WP_012398332.1">
    <property type="nucleotide sequence ID" value="NC_010617.1"/>
</dbReference>
<dbReference type="GO" id="GO:1901137">
    <property type="term" value="P:carbohydrate derivative biosynthetic process"/>
    <property type="evidence" value="ECO:0007669"/>
    <property type="project" value="UniProtKB-ARBA"/>
</dbReference>
<dbReference type="AlphaFoldDB" id="B2GHQ8"/>
<gene>
    <name evidence="6" type="ordered locus">KRH_12640</name>
</gene>
<dbReference type="Proteomes" id="UP000008838">
    <property type="component" value="Chromosome"/>
</dbReference>
<name>B2GHQ8_KOCRD</name>
<dbReference type="InterPro" id="IPR028098">
    <property type="entry name" value="Glyco_trans_4-like_N"/>
</dbReference>